<dbReference type="PANTHER" id="PTHR24359:SF1">
    <property type="entry name" value="INHIBITOR OF NUCLEAR FACTOR KAPPA-B KINASE EPSILON SUBUNIT HOMOLOG 1-RELATED"/>
    <property type="match status" value="1"/>
</dbReference>
<reference evidence="2 3" key="1">
    <citation type="journal article" date="2016" name="Nat. Commun.">
        <title>Ectomycorrhizal ecology is imprinted in the genome of the dominant symbiotic fungus Cenococcum geophilum.</title>
        <authorList>
            <consortium name="DOE Joint Genome Institute"/>
            <person name="Peter M."/>
            <person name="Kohler A."/>
            <person name="Ohm R.A."/>
            <person name="Kuo A."/>
            <person name="Krutzmann J."/>
            <person name="Morin E."/>
            <person name="Arend M."/>
            <person name="Barry K.W."/>
            <person name="Binder M."/>
            <person name="Choi C."/>
            <person name="Clum A."/>
            <person name="Copeland A."/>
            <person name="Grisel N."/>
            <person name="Haridas S."/>
            <person name="Kipfer T."/>
            <person name="LaButti K."/>
            <person name="Lindquist E."/>
            <person name="Lipzen A."/>
            <person name="Maire R."/>
            <person name="Meier B."/>
            <person name="Mihaltcheva S."/>
            <person name="Molinier V."/>
            <person name="Murat C."/>
            <person name="Poggeler S."/>
            <person name="Quandt C.A."/>
            <person name="Sperisen C."/>
            <person name="Tritt A."/>
            <person name="Tisserant E."/>
            <person name="Crous P.W."/>
            <person name="Henrissat B."/>
            <person name="Nehls U."/>
            <person name="Egli S."/>
            <person name="Spatafora J.W."/>
            <person name="Grigoriev I.V."/>
            <person name="Martin F.M."/>
        </authorList>
    </citation>
    <scope>NUCLEOTIDE SEQUENCE [LARGE SCALE GENOMIC DNA]</scope>
    <source>
        <strain evidence="2 3">CBS 207.34</strain>
    </source>
</reference>
<dbReference type="GO" id="GO:0004674">
    <property type="term" value="F:protein serine/threonine kinase activity"/>
    <property type="evidence" value="ECO:0007669"/>
    <property type="project" value="TreeGrafter"/>
</dbReference>
<accession>A0A8E2JW63</accession>
<sequence>CLFSDERFVSNYDQERLITVNAVAKEINEHSSSTTLEESRKQAILACKSAPHLFAILAIMNKGAEICSFLAEDVSDEDLPFELRIYDDGRHVLERESGKEIASFTGWTDDSLKDFYRYQWWMTAPVFEDLKHENIHENAVLPFTAPPPEIEKSKTGHYSTVYAARIHPSHHKFPLLKRLSPNVSVKKLMSSDRKDFLIERSILGELGRKPQMHIVKLLATYLYRNEYYLIFPYANANLRQFWKLYDSPQFDRITVLWSLRQMMGILNSLDTIHGLRVPSKFELEGEMRAQDDATLVGWASEEQYWRHGDIKPENILWFKRSPGIEDENGVLQIADFGSGRFHGRELHSNVHPTECPSVSSYEPPEPKLRMPISRAYDMWSIGCLFLEFITWLLRGQAAIEGFAKARGQADSRGNTDSNYFTITSNGERAVVRQDVIDWVNHLRCHERCSRVIHGLLDLIMKALLRVKPASRI</sequence>
<dbReference type="Gene3D" id="1.10.510.10">
    <property type="entry name" value="Transferase(Phosphotransferase) domain 1"/>
    <property type="match status" value="2"/>
</dbReference>
<dbReference type="PROSITE" id="PS50011">
    <property type="entry name" value="PROTEIN_KINASE_DOM"/>
    <property type="match status" value="1"/>
</dbReference>
<feature type="non-terminal residue" evidence="2">
    <location>
        <position position="472"/>
    </location>
</feature>
<dbReference type="OrthoDB" id="1046782at2759"/>
<gene>
    <name evidence="2" type="ORF">AOQ84DRAFT_256178</name>
</gene>
<organism evidence="2 3">
    <name type="scientific">Glonium stellatum</name>
    <dbReference type="NCBI Taxonomy" id="574774"/>
    <lineage>
        <taxon>Eukaryota</taxon>
        <taxon>Fungi</taxon>
        <taxon>Dikarya</taxon>
        <taxon>Ascomycota</taxon>
        <taxon>Pezizomycotina</taxon>
        <taxon>Dothideomycetes</taxon>
        <taxon>Pleosporomycetidae</taxon>
        <taxon>Gloniales</taxon>
        <taxon>Gloniaceae</taxon>
        <taxon>Glonium</taxon>
    </lineage>
</organism>
<feature type="domain" description="Protein kinase" evidence="1">
    <location>
        <begin position="147"/>
        <end position="472"/>
    </location>
</feature>
<evidence type="ECO:0000313" key="3">
    <source>
        <dbReference type="Proteomes" id="UP000250140"/>
    </source>
</evidence>
<keyword evidence="2" id="KW-0418">Kinase</keyword>
<keyword evidence="3" id="KW-1185">Reference proteome</keyword>
<dbReference type="SMART" id="SM00220">
    <property type="entry name" value="S_TKc"/>
    <property type="match status" value="1"/>
</dbReference>
<dbReference type="InterPro" id="IPR011009">
    <property type="entry name" value="Kinase-like_dom_sf"/>
</dbReference>
<evidence type="ECO:0000313" key="2">
    <source>
        <dbReference type="EMBL" id="OCL11417.1"/>
    </source>
</evidence>
<keyword evidence="2" id="KW-0808">Transferase</keyword>
<evidence type="ECO:0000259" key="1">
    <source>
        <dbReference type="PROSITE" id="PS50011"/>
    </source>
</evidence>
<dbReference type="EMBL" id="KV749047">
    <property type="protein sequence ID" value="OCL11417.1"/>
    <property type="molecule type" value="Genomic_DNA"/>
</dbReference>
<dbReference type="InterPro" id="IPR000719">
    <property type="entry name" value="Prot_kinase_dom"/>
</dbReference>
<dbReference type="AlphaFoldDB" id="A0A8E2JW63"/>
<dbReference type="SUPFAM" id="SSF56112">
    <property type="entry name" value="Protein kinase-like (PK-like)"/>
    <property type="match status" value="1"/>
</dbReference>
<dbReference type="GO" id="GO:0005524">
    <property type="term" value="F:ATP binding"/>
    <property type="evidence" value="ECO:0007669"/>
    <property type="project" value="InterPro"/>
</dbReference>
<dbReference type="PANTHER" id="PTHR24359">
    <property type="entry name" value="SERINE/THREONINE-PROTEIN KINASE SBK1"/>
    <property type="match status" value="1"/>
</dbReference>
<dbReference type="Proteomes" id="UP000250140">
    <property type="component" value="Unassembled WGS sequence"/>
</dbReference>
<feature type="non-terminal residue" evidence="2">
    <location>
        <position position="1"/>
    </location>
</feature>
<protein>
    <submittedName>
        <fullName evidence="2">Kinase-like protein</fullName>
    </submittedName>
</protein>
<dbReference type="Pfam" id="PF00069">
    <property type="entry name" value="Pkinase"/>
    <property type="match status" value="1"/>
</dbReference>
<name>A0A8E2JW63_9PEZI</name>
<proteinExistence type="predicted"/>